<evidence type="ECO:0000313" key="3">
    <source>
        <dbReference type="Proteomes" id="UP000217289"/>
    </source>
</evidence>
<gene>
    <name evidence="2" type="ORF">MEBOL_003270</name>
</gene>
<keyword evidence="3" id="KW-1185">Reference proteome</keyword>
<sequence>MNGKAEPVSRPVDPKKLARKPSARRWGSMWGSPGMTARGSDFLAKSVAEFFKREDTKSP</sequence>
<evidence type="ECO:0000313" key="2">
    <source>
        <dbReference type="EMBL" id="ATB29815.1"/>
    </source>
</evidence>
<accession>A0A250IDG4</accession>
<dbReference type="KEGG" id="mbd:MEBOL_003270"/>
<protein>
    <submittedName>
        <fullName evidence="2">Uncharacterized protein</fullName>
    </submittedName>
</protein>
<proteinExistence type="predicted"/>
<organism evidence="2 3">
    <name type="scientific">Melittangium boletus DSM 14713</name>
    <dbReference type="NCBI Taxonomy" id="1294270"/>
    <lineage>
        <taxon>Bacteria</taxon>
        <taxon>Pseudomonadati</taxon>
        <taxon>Myxococcota</taxon>
        <taxon>Myxococcia</taxon>
        <taxon>Myxococcales</taxon>
        <taxon>Cystobacterineae</taxon>
        <taxon>Archangiaceae</taxon>
        <taxon>Melittangium</taxon>
    </lineage>
</organism>
<dbReference type="AlphaFoldDB" id="A0A250IDG4"/>
<feature type="region of interest" description="Disordered" evidence="1">
    <location>
        <begin position="1"/>
        <end position="38"/>
    </location>
</feature>
<reference evidence="2 3" key="1">
    <citation type="submission" date="2017-06" db="EMBL/GenBank/DDBJ databases">
        <authorList>
            <person name="Kim H.J."/>
            <person name="Triplett B.A."/>
        </authorList>
    </citation>
    <scope>NUCLEOTIDE SEQUENCE [LARGE SCALE GENOMIC DNA]</scope>
    <source>
        <strain evidence="2 3">DSM 14713</strain>
    </source>
</reference>
<name>A0A250IDG4_9BACT</name>
<evidence type="ECO:0000256" key="1">
    <source>
        <dbReference type="SAM" id="MobiDB-lite"/>
    </source>
</evidence>
<dbReference type="Proteomes" id="UP000217289">
    <property type="component" value="Chromosome"/>
</dbReference>
<dbReference type="RefSeq" id="WP_095978342.1">
    <property type="nucleotide sequence ID" value="NZ_CP022163.1"/>
</dbReference>
<dbReference type="EMBL" id="CP022163">
    <property type="protein sequence ID" value="ATB29815.1"/>
    <property type="molecule type" value="Genomic_DNA"/>
</dbReference>